<dbReference type="Proteomes" id="UP001219518">
    <property type="component" value="Unassembled WGS sequence"/>
</dbReference>
<sequence length="129" mass="14220">ERGERESSVLTRKSRQATGGQVVRAAARAKSEPWVKRRACLCLSVGVVRYFSLALDGNGRQALSLRNYTVLVRVISRTRSCLLRHASAPSVPVCACLNRSAVLVPRPAFGVVGEWEALSFRRYTVTPSF</sequence>
<keyword evidence="2" id="KW-1185">Reference proteome</keyword>
<evidence type="ECO:0000313" key="1">
    <source>
        <dbReference type="EMBL" id="KAK3911896.1"/>
    </source>
</evidence>
<gene>
    <name evidence="1" type="ORF">KUF71_004576</name>
</gene>
<feature type="non-terminal residue" evidence="1">
    <location>
        <position position="1"/>
    </location>
</feature>
<reference evidence="1" key="1">
    <citation type="submission" date="2021-07" db="EMBL/GenBank/DDBJ databases">
        <authorList>
            <person name="Catto M.A."/>
            <person name="Jacobson A."/>
            <person name="Kennedy G."/>
            <person name="Labadie P."/>
            <person name="Hunt B.G."/>
            <person name="Srinivasan R."/>
        </authorList>
    </citation>
    <scope>NUCLEOTIDE SEQUENCE</scope>
    <source>
        <strain evidence="1">PL_HMW_Pooled</strain>
        <tissue evidence="1">Head</tissue>
    </source>
</reference>
<proteinExistence type="predicted"/>
<dbReference type="AlphaFoldDB" id="A0AAE1H048"/>
<protein>
    <submittedName>
        <fullName evidence="1">Highly reducing polyketide synthase</fullName>
    </submittedName>
</protein>
<dbReference type="EMBL" id="JAHWGI010000287">
    <property type="protein sequence ID" value="KAK3911896.1"/>
    <property type="molecule type" value="Genomic_DNA"/>
</dbReference>
<comment type="caution">
    <text evidence="1">The sequence shown here is derived from an EMBL/GenBank/DDBJ whole genome shotgun (WGS) entry which is preliminary data.</text>
</comment>
<reference evidence="1" key="2">
    <citation type="journal article" date="2023" name="BMC Genomics">
        <title>Pest status, molecular evolution, and epigenetic factors derived from the genome assembly of Frankliniella fusca, a thysanopteran phytovirus vector.</title>
        <authorList>
            <person name="Catto M.A."/>
            <person name="Labadie P.E."/>
            <person name="Jacobson A.L."/>
            <person name="Kennedy G.G."/>
            <person name="Srinivasan R."/>
            <person name="Hunt B.G."/>
        </authorList>
    </citation>
    <scope>NUCLEOTIDE SEQUENCE</scope>
    <source>
        <strain evidence="1">PL_HMW_Pooled</strain>
    </source>
</reference>
<evidence type="ECO:0000313" key="2">
    <source>
        <dbReference type="Proteomes" id="UP001219518"/>
    </source>
</evidence>
<name>A0AAE1H048_9NEOP</name>
<accession>A0AAE1H048</accession>
<organism evidence="1 2">
    <name type="scientific">Frankliniella fusca</name>
    <dbReference type="NCBI Taxonomy" id="407009"/>
    <lineage>
        <taxon>Eukaryota</taxon>
        <taxon>Metazoa</taxon>
        <taxon>Ecdysozoa</taxon>
        <taxon>Arthropoda</taxon>
        <taxon>Hexapoda</taxon>
        <taxon>Insecta</taxon>
        <taxon>Pterygota</taxon>
        <taxon>Neoptera</taxon>
        <taxon>Paraneoptera</taxon>
        <taxon>Thysanoptera</taxon>
        <taxon>Terebrantia</taxon>
        <taxon>Thripoidea</taxon>
        <taxon>Thripidae</taxon>
        <taxon>Frankliniella</taxon>
    </lineage>
</organism>